<reference evidence="2" key="1">
    <citation type="submission" date="2019-12" db="UniProtKB">
        <authorList>
            <consortium name="WormBaseParasite"/>
        </authorList>
    </citation>
    <scope>IDENTIFICATION</scope>
</reference>
<name>A0A5S6Q5W9_TRIMR</name>
<dbReference type="AlphaFoldDB" id="A0A5S6Q5W9"/>
<organism evidence="1 2">
    <name type="scientific">Trichuris muris</name>
    <name type="common">Mouse whipworm</name>
    <dbReference type="NCBI Taxonomy" id="70415"/>
    <lineage>
        <taxon>Eukaryota</taxon>
        <taxon>Metazoa</taxon>
        <taxon>Ecdysozoa</taxon>
        <taxon>Nematoda</taxon>
        <taxon>Enoplea</taxon>
        <taxon>Dorylaimia</taxon>
        <taxon>Trichinellida</taxon>
        <taxon>Trichuridae</taxon>
        <taxon>Trichuris</taxon>
    </lineage>
</organism>
<evidence type="ECO:0000313" key="1">
    <source>
        <dbReference type="Proteomes" id="UP000046395"/>
    </source>
</evidence>
<sequence length="92" mass="10190">MTDWAGDNRLVGPGIDLIVDVAYPVGRAEELAELSTDWAVDTIINTDDGRGNIETEKSQLMKPSGYMQVSRGKDLVYPIEMHQTKSGQAYFI</sequence>
<dbReference type="Proteomes" id="UP000046395">
    <property type="component" value="Unassembled WGS sequence"/>
</dbReference>
<dbReference type="WBParaSite" id="TMUE_1000002671.1">
    <property type="protein sequence ID" value="TMUE_1000002671.1"/>
    <property type="gene ID" value="WBGene00295070"/>
</dbReference>
<proteinExistence type="predicted"/>
<protein>
    <submittedName>
        <fullName evidence="2">Uncharacterized protein</fullName>
    </submittedName>
</protein>
<keyword evidence="1" id="KW-1185">Reference proteome</keyword>
<accession>A0A5S6Q5W9</accession>
<evidence type="ECO:0000313" key="2">
    <source>
        <dbReference type="WBParaSite" id="TMUE_1000002671.1"/>
    </source>
</evidence>